<name>A0AAV4DZV6_9GAST</name>
<evidence type="ECO:0000313" key="2">
    <source>
        <dbReference type="EMBL" id="GFO49605.1"/>
    </source>
</evidence>
<comment type="caution">
    <text evidence="2">The sequence shown here is derived from an EMBL/GenBank/DDBJ whole genome shotgun (WGS) entry which is preliminary data.</text>
</comment>
<feature type="compositionally biased region" description="Polar residues" evidence="1">
    <location>
        <begin position="67"/>
        <end position="78"/>
    </location>
</feature>
<sequence length="89" mass="9930">MSRCQPAVYRGQRQDIIVSVIFHIFPVIASFIQRTEAGCHCVSNIPYLSSHSQLYTEDRGRGHGVSNIPNLPNHSQLYTEGRGRASSCL</sequence>
<feature type="region of interest" description="Disordered" evidence="1">
    <location>
        <begin position="59"/>
        <end position="89"/>
    </location>
</feature>
<evidence type="ECO:0000313" key="3">
    <source>
        <dbReference type="Proteomes" id="UP000735302"/>
    </source>
</evidence>
<reference evidence="2 3" key="1">
    <citation type="journal article" date="2021" name="Elife">
        <title>Chloroplast acquisition without the gene transfer in kleptoplastic sea slugs, Plakobranchus ocellatus.</title>
        <authorList>
            <person name="Maeda T."/>
            <person name="Takahashi S."/>
            <person name="Yoshida T."/>
            <person name="Shimamura S."/>
            <person name="Takaki Y."/>
            <person name="Nagai Y."/>
            <person name="Toyoda A."/>
            <person name="Suzuki Y."/>
            <person name="Arimoto A."/>
            <person name="Ishii H."/>
            <person name="Satoh N."/>
            <person name="Nishiyama T."/>
            <person name="Hasebe M."/>
            <person name="Maruyama T."/>
            <person name="Minagawa J."/>
            <person name="Obokata J."/>
            <person name="Shigenobu S."/>
        </authorList>
    </citation>
    <scope>NUCLEOTIDE SEQUENCE [LARGE SCALE GENOMIC DNA]</scope>
</reference>
<dbReference type="EMBL" id="BLXT01008494">
    <property type="protein sequence ID" value="GFO49605.1"/>
    <property type="molecule type" value="Genomic_DNA"/>
</dbReference>
<gene>
    <name evidence="2" type="ORF">PoB_007611000</name>
</gene>
<evidence type="ECO:0000256" key="1">
    <source>
        <dbReference type="SAM" id="MobiDB-lite"/>
    </source>
</evidence>
<protein>
    <submittedName>
        <fullName evidence="2">Uncharacterized protein</fullName>
    </submittedName>
</protein>
<dbReference type="Proteomes" id="UP000735302">
    <property type="component" value="Unassembled WGS sequence"/>
</dbReference>
<accession>A0AAV4DZV6</accession>
<keyword evidence="3" id="KW-1185">Reference proteome</keyword>
<dbReference type="AlphaFoldDB" id="A0AAV4DZV6"/>
<organism evidence="2 3">
    <name type="scientific">Plakobranchus ocellatus</name>
    <dbReference type="NCBI Taxonomy" id="259542"/>
    <lineage>
        <taxon>Eukaryota</taxon>
        <taxon>Metazoa</taxon>
        <taxon>Spiralia</taxon>
        <taxon>Lophotrochozoa</taxon>
        <taxon>Mollusca</taxon>
        <taxon>Gastropoda</taxon>
        <taxon>Heterobranchia</taxon>
        <taxon>Euthyneura</taxon>
        <taxon>Panpulmonata</taxon>
        <taxon>Sacoglossa</taxon>
        <taxon>Placobranchoidea</taxon>
        <taxon>Plakobranchidae</taxon>
        <taxon>Plakobranchus</taxon>
    </lineage>
</organism>
<proteinExistence type="predicted"/>